<feature type="compositionally biased region" description="Gly residues" evidence="8">
    <location>
        <begin position="341"/>
        <end position="354"/>
    </location>
</feature>
<dbReference type="PANTHER" id="PTHR11177:SF317">
    <property type="entry name" value="CHITINASE 12-RELATED"/>
    <property type="match status" value="1"/>
</dbReference>
<evidence type="ECO:0000256" key="7">
    <source>
        <dbReference type="RuleBase" id="RU004453"/>
    </source>
</evidence>
<proteinExistence type="inferred from homology"/>
<dbReference type="Gene3D" id="3.10.50.10">
    <property type="match status" value="1"/>
</dbReference>
<feature type="region of interest" description="Disordered" evidence="8">
    <location>
        <begin position="341"/>
        <end position="368"/>
    </location>
</feature>
<comment type="caution">
    <text evidence="11">The sequence shown here is derived from an EMBL/GenBank/DDBJ whole genome shotgun (WGS) entry which is preliminary data.</text>
</comment>
<keyword evidence="4" id="KW-0146">Chitin degradation</keyword>
<dbReference type="Pfam" id="PF00704">
    <property type="entry name" value="Glyco_hydro_18"/>
    <property type="match status" value="1"/>
</dbReference>
<keyword evidence="4" id="KW-0624">Polysaccharide degradation</keyword>
<dbReference type="EMBL" id="JAUZMY010000031">
    <property type="protein sequence ID" value="MEE2040612.1"/>
    <property type="molecule type" value="Genomic_DNA"/>
</dbReference>
<organism evidence="11 12">
    <name type="scientific">Nocardiopsis codii</name>
    <dbReference type="NCBI Taxonomy" id="3065942"/>
    <lineage>
        <taxon>Bacteria</taxon>
        <taxon>Bacillati</taxon>
        <taxon>Actinomycetota</taxon>
        <taxon>Actinomycetes</taxon>
        <taxon>Streptosporangiales</taxon>
        <taxon>Nocardiopsidaceae</taxon>
        <taxon>Nocardiopsis</taxon>
    </lineage>
</organism>
<dbReference type="SUPFAM" id="SSF51445">
    <property type="entry name" value="(Trans)glycosidases"/>
    <property type="match status" value="1"/>
</dbReference>
<evidence type="ECO:0000313" key="12">
    <source>
        <dbReference type="Proteomes" id="UP001356095"/>
    </source>
</evidence>
<keyword evidence="4" id="KW-0119">Carbohydrate metabolism</keyword>
<dbReference type="InterPro" id="IPR011583">
    <property type="entry name" value="Chitinase_II/V-like_cat"/>
</dbReference>
<dbReference type="SUPFAM" id="SSF54556">
    <property type="entry name" value="Chitinase insertion domain"/>
    <property type="match status" value="1"/>
</dbReference>
<comment type="catalytic activity">
    <reaction evidence="1">
        <text>Random endo-hydrolysis of N-acetyl-beta-D-glucosaminide (1-&gt;4)-beta-linkages in chitin and chitodextrins.</text>
        <dbReference type="EC" id="3.2.1.14"/>
    </reaction>
</comment>
<evidence type="ECO:0000256" key="6">
    <source>
        <dbReference type="RuleBase" id="RU000489"/>
    </source>
</evidence>
<evidence type="ECO:0000256" key="2">
    <source>
        <dbReference type="ARBA" id="ARBA00012729"/>
    </source>
</evidence>
<keyword evidence="9" id="KW-1133">Transmembrane helix</keyword>
<feature type="transmembrane region" description="Helical" evidence="9">
    <location>
        <begin position="20"/>
        <end position="40"/>
    </location>
</feature>
<dbReference type="InterPro" id="IPR001579">
    <property type="entry name" value="Glyco_hydro_18_chit_AS"/>
</dbReference>
<dbReference type="Proteomes" id="UP001356095">
    <property type="component" value="Unassembled WGS sequence"/>
</dbReference>
<evidence type="ECO:0000313" key="11">
    <source>
        <dbReference type="EMBL" id="MEE2040612.1"/>
    </source>
</evidence>
<keyword evidence="3 6" id="KW-0378">Hydrolase</keyword>
<name>A0ABU7KF30_9ACTN</name>
<keyword evidence="9" id="KW-0812">Transmembrane</keyword>
<evidence type="ECO:0000256" key="8">
    <source>
        <dbReference type="SAM" id="MobiDB-lite"/>
    </source>
</evidence>
<evidence type="ECO:0000256" key="1">
    <source>
        <dbReference type="ARBA" id="ARBA00000822"/>
    </source>
</evidence>
<accession>A0ABU7KF30</accession>
<feature type="domain" description="GH18" evidence="10">
    <location>
        <begin position="45"/>
        <end position="443"/>
    </location>
</feature>
<evidence type="ECO:0000256" key="9">
    <source>
        <dbReference type="SAM" id="Phobius"/>
    </source>
</evidence>
<evidence type="ECO:0000256" key="5">
    <source>
        <dbReference type="ARBA" id="ARBA00023295"/>
    </source>
</evidence>
<evidence type="ECO:0000259" key="10">
    <source>
        <dbReference type="PROSITE" id="PS51910"/>
    </source>
</evidence>
<dbReference type="SMART" id="SM00636">
    <property type="entry name" value="Glyco_18"/>
    <property type="match status" value="1"/>
</dbReference>
<evidence type="ECO:0000256" key="4">
    <source>
        <dbReference type="ARBA" id="ARBA00023024"/>
    </source>
</evidence>
<dbReference type="InterPro" id="IPR001223">
    <property type="entry name" value="Glyco_hydro18_cat"/>
</dbReference>
<dbReference type="GO" id="GO:0016787">
    <property type="term" value="F:hydrolase activity"/>
    <property type="evidence" value="ECO:0007669"/>
    <property type="project" value="UniProtKB-KW"/>
</dbReference>
<dbReference type="InterPro" id="IPR029070">
    <property type="entry name" value="Chitinase_insertion_sf"/>
</dbReference>
<keyword evidence="9" id="KW-0472">Membrane</keyword>
<dbReference type="InterPro" id="IPR017853">
    <property type="entry name" value="GH"/>
</dbReference>
<dbReference type="PROSITE" id="PS51910">
    <property type="entry name" value="GH18_2"/>
    <property type="match status" value="1"/>
</dbReference>
<dbReference type="CDD" id="cd06548">
    <property type="entry name" value="GH18_chitinase"/>
    <property type="match status" value="1"/>
</dbReference>
<reference evidence="11 12" key="1">
    <citation type="submission" date="2023-08" db="EMBL/GenBank/DDBJ databases">
        <authorList>
            <person name="Girao M."/>
            <person name="Carvalho M.F."/>
        </authorList>
    </citation>
    <scope>NUCLEOTIDE SEQUENCE [LARGE SCALE GENOMIC DNA]</scope>
    <source>
        <strain evidence="11 12">CT-R113</strain>
    </source>
</reference>
<keyword evidence="12" id="KW-1185">Reference proteome</keyword>
<sequence>MNATPKPPSTRVFLGRRPLLLALGAAVTAGALIAGAFVVATGRNPERIGYFADWNVANRGYTVKELEESGAADHLTRLMWAFGAISPEGLCHVPDTHDQPWELYQRRYDGDESVSGGSDEYEQELAGGLNQLRQLQERHPDLGASLSLGGWNWSTHFSVAARTEESREAFVSSCVDLWLRGNLPVRDGEPQGGDGVAAGIFDGIDLDWEWPGGAGHPDNVEHPDDAANFTLLVAEFRRQFDALSAETGEEYTLSVSLSGAARTSESYDAAIFGQVDFATVQGYDFAGPWSGETAHHSNLFVPDSQPDANSVDAAIRRYLDLGAPADKLVMGIPAFGRGWQGVGPGGDGGRGGTPDGPADDHYDGPTMAFGDLEELEGRRYLDEEAGAYWVHDGDEWWTYDNPDVVALKGEYVLDRGLGGLMVWNLDMDPDGTLVRAMDESLGG</sequence>
<comment type="similarity">
    <text evidence="7">Belongs to the glycosyl hydrolase 18 family.</text>
</comment>
<dbReference type="PROSITE" id="PS01095">
    <property type="entry name" value="GH18_1"/>
    <property type="match status" value="1"/>
</dbReference>
<dbReference type="PANTHER" id="PTHR11177">
    <property type="entry name" value="CHITINASE"/>
    <property type="match status" value="1"/>
</dbReference>
<dbReference type="InterPro" id="IPR050314">
    <property type="entry name" value="Glycosyl_Hydrlase_18"/>
</dbReference>
<dbReference type="RefSeq" id="WP_330094369.1">
    <property type="nucleotide sequence ID" value="NZ_JAUZMY010000031.1"/>
</dbReference>
<protein>
    <recommendedName>
        <fullName evidence="2">chitinase</fullName>
        <ecNumber evidence="2">3.2.1.14</ecNumber>
    </recommendedName>
</protein>
<dbReference type="EC" id="3.2.1.14" evidence="2"/>
<dbReference type="Gene3D" id="3.20.20.80">
    <property type="entry name" value="Glycosidases"/>
    <property type="match status" value="1"/>
</dbReference>
<gene>
    <name evidence="11" type="ORF">Q8791_25675</name>
</gene>
<keyword evidence="5 6" id="KW-0326">Glycosidase</keyword>
<evidence type="ECO:0000256" key="3">
    <source>
        <dbReference type="ARBA" id="ARBA00022801"/>
    </source>
</evidence>